<accession>A0ABR1IU18</accession>
<dbReference type="Proteomes" id="UP001498398">
    <property type="component" value="Unassembled WGS sequence"/>
</dbReference>
<gene>
    <name evidence="2" type="ORF">VKT23_017707</name>
</gene>
<keyword evidence="3" id="KW-1185">Reference proteome</keyword>
<evidence type="ECO:0000313" key="2">
    <source>
        <dbReference type="EMBL" id="KAK7439001.1"/>
    </source>
</evidence>
<feature type="compositionally biased region" description="Basic residues" evidence="1">
    <location>
        <begin position="77"/>
        <end position="94"/>
    </location>
</feature>
<name>A0ABR1IU18_9AGAR</name>
<reference evidence="2 3" key="1">
    <citation type="submission" date="2024-01" db="EMBL/GenBank/DDBJ databases">
        <title>A draft genome for the cacao thread blight pathogen Marasmiellus scandens.</title>
        <authorList>
            <person name="Baruah I.K."/>
            <person name="Leung J."/>
            <person name="Bukari Y."/>
            <person name="Amoako-Attah I."/>
            <person name="Meinhardt L.W."/>
            <person name="Bailey B.A."/>
            <person name="Cohen S.P."/>
        </authorList>
    </citation>
    <scope>NUCLEOTIDE SEQUENCE [LARGE SCALE GENOMIC DNA]</scope>
    <source>
        <strain evidence="2 3">GH-19</strain>
    </source>
</reference>
<comment type="caution">
    <text evidence="2">The sequence shown here is derived from an EMBL/GenBank/DDBJ whole genome shotgun (WGS) entry which is preliminary data.</text>
</comment>
<organism evidence="2 3">
    <name type="scientific">Marasmiellus scandens</name>
    <dbReference type="NCBI Taxonomy" id="2682957"/>
    <lineage>
        <taxon>Eukaryota</taxon>
        <taxon>Fungi</taxon>
        <taxon>Dikarya</taxon>
        <taxon>Basidiomycota</taxon>
        <taxon>Agaricomycotina</taxon>
        <taxon>Agaricomycetes</taxon>
        <taxon>Agaricomycetidae</taxon>
        <taxon>Agaricales</taxon>
        <taxon>Marasmiineae</taxon>
        <taxon>Omphalotaceae</taxon>
        <taxon>Marasmiellus</taxon>
    </lineage>
</organism>
<protein>
    <submittedName>
        <fullName evidence="2">Uncharacterized protein</fullName>
    </submittedName>
</protein>
<dbReference type="EMBL" id="JBANRG010000075">
    <property type="protein sequence ID" value="KAK7439001.1"/>
    <property type="molecule type" value="Genomic_DNA"/>
</dbReference>
<evidence type="ECO:0000313" key="3">
    <source>
        <dbReference type="Proteomes" id="UP001498398"/>
    </source>
</evidence>
<evidence type="ECO:0000256" key="1">
    <source>
        <dbReference type="SAM" id="MobiDB-lite"/>
    </source>
</evidence>
<proteinExistence type="predicted"/>
<feature type="region of interest" description="Disordered" evidence="1">
    <location>
        <begin position="72"/>
        <end position="100"/>
    </location>
</feature>
<sequence>MPVFEGLFPDHDKEIQDLLFDLNTFHSFAKFCLHSDTSLNILNDHTTNLGKSLRAFQKLCICYKTKELPKEVETRQKQKANKKKKDAAKGKGKHRADDDSSITVTSANNKSFNLCTYKIHALGHYVHFIRLFGTTDNYSTQIGELEHKRVKRFYTRTNKAFKYTLDCHLQERSADPRIPFQHSDPMQLTEPHLCYKISNDKSQWLNIHNFMNGNPSDPAVKLFLKRLKEHLFCRLAGLPESDNVTDEQWDMVKIKYNRMYKHKVLWVNYTTYDMR</sequence>